<gene>
    <name evidence="1" type="ORF">G5714_022096</name>
</gene>
<dbReference type="EMBL" id="JAAMOB010000022">
    <property type="protein sequence ID" value="KAF4098088.1"/>
    <property type="molecule type" value="Genomic_DNA"/>
</dbReference>
<comment type="caution">
    <text evidence="1">The sequence shown here is derived from an EMBL/GenBank/DDBJ whole genome shotgun (WGS) entry which is preliminary data.</text>
</comment>
<proteinExistence type="predicted"/>
<reference evidence="1 2" key="1">
    <citation type="submission" date="2020-04" db="EMBL/GenBank/DDBJ databases">
        <title>Chromosome-level genome assembly of a cyprinid fish Onychostoma macrolepis by integration of Nanopore Sequencing, Bionano and Hi-C technology.</title>
        <authorList>
            <person name="Wang D."/>
        </authorList>
    </citation>
    <scope>NUCLEOTIDE SEQUENCE [LARGE SCALE GENOMIC DNA]</scope>
    <source>
        <strain evidence="1">SWU-2019</strain>
        <tissue evidence="1">Muscle</tissue>
    </source>
</reference>
<dbReference type="PANTHER" id="PTHR31025">
    <property type="entry name" value="SI:CH211-196P9.1-RELATED"/>
    <property type="match status" value="1"/>
</dbReference>
<dbReference type="AlphaFoldDB" id="A0A7J6BT05"/>
<name>A0A7J6BT05_9TELE</name>
<protein>
    <submittedName>
        <fullName evidence="1">Uncharacterized protein</fullName>
    </submittedName>
</protein>
<accession>A0A7J6BT05</accession>
<evidence type="ECO:0000313" key="1">
    <source>
        <dbReference type="EMBL" id="KAF4098088.1"/>
    </source>
</evidence>
<keyword evidence="2" id="KW-1185">Reference proteome</keyword>
<dbReference type="PANTHER" id="PTHR31025:SF30">
    <property type="entry name" value="SI:DKEY-15H8.17"/>
    <property type="match status" value="1"/>
</dbReference>
<evidence type="ECO:0000313" key="2">
    <source>
        <dbReference type="Proteomes" id="UP000579812"/>
    </source>
</evidence>
<organism evidence="1 2">
    <name type="scientific">Onychostoma macrolepis</name>
    <dbReference type="NCBI Taxonomy" id="369639"/>
    <lineage>
        <taxon>Eukaryota</taxon>
        <taxon>Metazoa</taxon>
        <taxon>Chordata</taxon>
        <taxon>Craniata</taxon>
        <taxon>Vertebrata</taxon>
        <taxon>Euteleostomi</taxon>
        <taxon>Actinopterygii</taxon>
        <taxon>Neopterygii</taxon>
        <taxon>Teleostei</taxon>
        <taxon>Ostariophysi</taxon>
        <taxon>Cypriniformes</taxon>
        <taxon>Cyprinidae</taxon>
        <taxon>Acrossocheilinae</taxon>
        <taxon>Onychostoma</taxon>
    </lineage>
</organism>
<dbReference type="Proteomes" id="UP000579812">
    <property type="component" value="Unassembled WGS sequence"/>
</dbReference>
<sequence length="122" mass="13693">MSAPSVEDIRSQWPYLFHQKSICAHFKLLTDVDVLNAFEMSTIECGKAIIEYFKNKSKNEKVKDVLSQSGNTEMALLHVKLLMSHFQEHEDGLVLHADVAASDADIEKKLNLPASPRLILLG</sequence>